<feature type="compositionally biased region" description="Basic and acidic residues" evidence="3">
    <location>
        <begin position="316"/>
        <end position="326"/>
    </location>
</feature>
<sequence length="372" mass="42510">MAGYNSPMDGNTHENNQSQEEIFPNSFSTDFPSFDEENSTISNPTQISNTPNMEAHYNFDQIPFGTDPFNYPLSDPTISFDWLNPDDINSILNFTLDQQTFTQTRTGYQTSEQTAAPLSPSSLTPSSSISSKKTSIKRIQTTTTKDKSMLFFNEKTGLLSPNITRFTPSTTQSPNTNGPRSPSPAPRDIQQQSSQTSSNDSSHQQPYVCEHCKAPFRFSRDYWQHKAQVHNDFRFRCALGCGKGFARHDNLVQHHRESKRHRRSPSPVIDAEEFSRRKRARKTSLMTVESDELRFDSPLTSSFGGSSDAASNSTQRDAENDTPMHPDYMRLQRDFELLSAKYELLKKKVNTLIEEKEEWEAREYIRRGRGRE</sequence>
<evidence type="ECO:0000256" key="3">
    <source>
        <dbReference type="SAM" id="MobiDB-lite"/>
    </source>
</evidence>
<feature type="compositionally biased region" description="Polar residues" evidence="3">
    <location>
        <begin position="106"/>
        <end position="116"/>
    </location>
</feature>
<dbReference type="Proteomes" id="UP001307849">
    <property type="component" value="Unassembled WGS sequence"/>
</dbReference>
<keyword evidence="1" id="KW-0863">Zinc-finger</keyword>
<organism evidence="5 6">
    <name type="scientific">Arthrobotrys conoides</name>
    <dbReference type="NCBI Taxonomy" id="74498"/>
    <lineage>
        <taxon>Eukaryota</taxon>
        <taxon>Fungi</taxon>
        <taxon>Dikarya</taxon>
        <taxon>Ascomycota</taxon>
        <taxon>Pezizomycotina</taxon>
        <taxon>Orbiliomycetes</taxon>
        <taxon>Orbiliales</taxon>
        <taxon>Orbiliaceae</taxon>
        <taxon>Arthrobotrys</taxon>
    </lineage>
</organism>
<evidence type="ECO:0000313" key="6">
    <source>
        <dbReference type="Proteomes" id="UP001307849"/>
    </source>
</evidence>
<comment type="caution">
    <text evidence="5">The sequence shown here is derived from an EMBL/GenBank/DDBJ whole genome shotgun (WGS) entry which is preliminary data.</text>
</comment>
<name>A0AAN8NWZ7_9PEZI</name>
<feature type="domain" description="C2H2-type" evidence="4">
    <location>
        <begin position="235"/>
        <end position="266"/>
    </location>
</feature>
<dbReference type="SMART" id="SM00355">
    <property type="entry name" value="ZnF_C2H2"/>
    <property type="match status" value="2"/>
</dbReference>
<gene>
    <name evidence="5" type="ORF">TWF506_007195</name>
</gene>
<proteinExistence type="predicted"/>
<feature type="region of interest" description="Disordered" evidence="3">
    <location>
        <begin position="1"/>
        <end position="39"/>
    </location>
</feature>
<feature type="compositionally biased region" description="Low complexity" evidence="3">
    <location>
        <begin position="117"/>
        <end position="139"/>
    </location>
</feature>
<dbReference type="SUPFAM" id="SSF57667">
    <property type="entry name" value="beta-beta-alpha zinc fingers"/>
    <property type="match status" value="1"/>
</dbReference>
<reference evidence="5 6" key="1">
    <citation type="submission" date="2019-10" db="EMBL/GenBank/DDBJ databases">
        <authorList>
            <person name="Palmer J.M."/>
        </authorList>
    </citation>
    <scope>NUCLEOTIDE SEQUENCE [LARGE SCALE GENOMIC DNA]</scope>
    <source>
        <strain evidence="5 6">TWF506</strain>
    </source>
</reference>
<dbReference type="PROSITE" id="PS50157">
    <property type="entry name" value="ZINC_FINGER_C2H2_2"/>
    <property type="match status" value="1"/>
</dbReference>
<evidence type="ECO:0000256" key="1">
    <source>
        <dbReference type="PROSITE-ProRule" id="PRU00042"/>
    </source>
</evidence>
<dbReference type="InterPro" id="IPR036236">
    <property type="entry name" value="Znf_C2H2_sf"/>
</dbReference>
<keyword evidence="1" id="KW-0862">Zinc</keyword>
<feature type="region of interest" description="Disordered" evidence="3">
    <location>
        <begin position="161"/>
        <end position="206"/>
    </location>
</feature>
<feature type="region of interest" description="Disordered" evidence="3">
    <location>
        <begin position="253"/>
        <end position="326"/>
    </location>
</feature>
<feature type="compositionally biased region" description="Low complexity" evidence="3">
    <location>
        <begin position="190"/>
        <end position="205"/>
    </location>
</feature>
<dbReference type="AlphaFoldDB" id="A0AAN8NWZ7"/>
<protein>
    <recommendedName>
        <fullName evidence="4">C2H2-type domain-containing protein</fullName>
    </recommendedName>
</protein>
<keyword evidence="6" id="KW-1185">Reference proteome</keyword>
<feature type="compositionally biased region" description="Polar residues" evidence="3">
    <location>
        <begin position="298"/>
        <end position="315"/>
    </location>
</feature>
<dbReference type="GO" id="GO:0008270">
    <property type="term" value="F:zinc ion binding"/>
    <property type="evidence" value="ECO:0007669"/>
    <property type="project" value="UniProtKB-KW"/>
</dbReference>
<feature type="compositionally biased region" description="Polar residues" evidence="3">
    <location>
        <begin position="13"/>
        <end position="31"/>
    </location>
</feature>
<evidence type="ECO:0000313" key="5">
    <source>
        <dbReference type="EMBL" id="KAK6514833.1"/>
    </source>
</evidence>
<feature type="coiled-coil region" evidence="2">
    <location>
        <begin position="328"/>
        <end position="362"/>
    </location>
</feature>
<feature type="region of interest" description="Disordered" evidence="3">
    <location>
        <begin position="106"/>
        <end position="139"/>
    </location>
</feature>
<dbReference type="Gene3D" id="3.30.160.60">
    <property type="entry name" value="Classic Zinc Finger"/>
    <property type="match status" value="1"/>
</dbReference>
<evidence type="ECO:0000256" key="2">
    <source>
        <dbReference type="SAM" id="Coils"/>
    </source>
</evidence>
<keyword evidence="2" id="KW-0175">Coiled coil</keyword>
<evidence type="ECO:0000259" key="4">
    <source>
        <dbReference type="PROSITE" id="PS50157"/>
    </source>
</evidence>
<dbReference type="EMBL" id="JAVHJM010000004">
    <property type="protein sequence ID" value="KAK6514833.1"/>
    <property type="molecule type" value="Genomic_DNA"/>
</dbReference>
<accession>A0AAN8NWZ7</accession>
<dbReference type="InterPro" id="IPR013087">
    <property type="entry name" value="Znf_C2H2_type"/>
</dbReference>
<keyword evidence="1" id="KW-0479">Metal-binding</keyword>
<feature type="compositionally biased region" description="Polar residues" evidence="3">
    <location>
        <begin position="161"/>
        <end position="180"/>
    </location>
</feature>